<name>A0A7W0DPW7_9ACTN</name>
<dbReference type="InterPro" id="IPR038063">
    <property type="entry name" value="Transpep_catalytic_dom"/>
</dbReference>
<dbReference type="Proteomes" id="UP000545761">
    <property type="component" value="Unassembled WGS sequence"/>
</dbReference>
<evidence type="ECO:0000256" key="3">
    <source>
        <dbReference type="ARBA" id="ARBA00022679"/>
    </source>
</evidence>
<evidence type="ECO:0000256" key="9">
    <source>
        <dbReference type="ARBA" id="ARBA00023288"/>
    </source>
</evidence>
<dbReference type="GO" id="GO:0005576">
    <property type="term" value="C:extracellular region"/>
    <property type="evidence" value="ECO:0007669"/>
    <property type="project" value="TreeGrafter"/>
</dbReference>
<dbReference type="PANTHER" id="PTHR30582:SF2">
    <property type="entry name" value="L,D-TRANSPEPTIDASE YCIB-RELATED"/>
    <property type="match status" value="1"/>
</dbReference>
<dbReference type="PROSITE" id="PS52029">
    <property type="entry name" value="LD_TPASE"/>
    <property type="match status" value="1"/>
</dbReference>
<evidence type="ECO:0000256" key="10">
    <source>
        <dbReference type="ARBA" id="ARBA00023315"/>
    </source>
</evidence>
<feature type="active site" description="Nucleophile" evidence="13">
    <location>
        <position position="359"/>
    </location>
</feature>
<evidence type="ECO:0000256" key="5">
    <source>
        <dbReference type="ARBA" id="ARBA00022960"/>
    </source>
</evidence>
<accession>A0A7W0DPW7</accession>
<feature type="region of interest" description="Disordered" evidence="14">
    <location>
        <begin position="26"/>
        <end position="78"/>
    </location>
</feature>
<keyword evidence="5 13" id="KW-0133">Cell shape</keyword>
<evidence type="ECO:0000313" key="18">
    <source>
        <dbReference type="Proteomes" id="UP000545761"/>
    </source>
</evidence>
<proteinExistence type="predicted"/>
<feature type="compositionally biased region" description="Low complexity" evidence="14">
    <location>
        <begin position="26"/>
        <end position="46"/>
    </location>
</feature>
<evidence type="ECO:0000256" key="15">
    <source>
        <dbReference type="SAM" id="SignalP"/>
    </source>
</evidence>
<evidence type="ECO:0000256" key="6">
    <source>
        <dbReference type="ARBA" id="ARBA00022984"/>
    </source>
</evidence>
<dbReference type="GO" id="GO:0016746">
    <property type="term" value="F:acyltransferase activity"/>
    <property type="evidence" value="ECO:0007669"/>
    <property type="project" value="UniProtKB-KW"/>
</dbReference>
<evidence type="ECO:0000256" key="4">
    <source>
        <dbReference type="ARBA" id="ARBA00022729"/>
    </source>
</evidence>
<dbReference type="InterPro" id="IPR041280">
    <property type="entry name" value="Big_10"/>
</dbReference>
<dbReference type="PROSITE" id="PS51257">
    <property type="entry name" value="PROKAR_LIPOPROTEIN"/>
    <property type="match status" value="1"/>
</dbReference>
<comment type="pathway">
    <text evidence="1 13">Cell wall biogenesis; peptidoglycan biosynthesis.</text>
</comment>
<keyword evidence="7" id="KW-0472">Membrane</keyword>
<evidence type="ECO:0000256" key="11">
    <source>
        <dbReference type="ARBA" id="ARBA00023316"/>
    </source>
</evidence>
<feature type="compositionally biased region" description="Basic and acidic residues" evidence="14">
    <location>
        <begin position="49"/>
        <end position="59"/>
    </location>
</feature>
<dbReference type="Gene3D" id="2.60.40.3710">
    <property type="match status" value="1"/>
</dbReference>
<keyword evidence="9" id="KW-0449">Lipoprotein</keyword>
<evidence type="ECO:0000259" key="16">
    <source>
        <dbReference type="PROSITE" id="PS52029"/>
    </source>
</evidence>
<gene>
    <name evidence="17" type="ORF">H1D24_25300</name>
</gene>
<dbReference type="Pfam" id="PF17964">
    <property type="entry name" value="Big_10"/>
    <property type="match status" value="1"/>
</dbReference>
<feature type="chain" id="PRO_5039152339" evidence="15">
    <location>
        <begin position="26"/>
        <end position="420"/>
    </location>
</feature>
<sequence>MTDGRRRRGLTTVAAVLGGVLTLSACSGSDSSAADDSSTPGGSSSSQAKVDEAAAKKTSEAQIKITPKDGSDNASINNGTAVTVSKGTLTNVTMTSANGTAVAGQISADKKSWKPTTQLARATTYKIAAAAKDADGRAAHENASFTTVSAANSFIGYFTPDAGSTVGVGMPVSINFDKAIANKAAVQKGITVSSSSGQEVVGHWFSPNRLDFRPESYWQAGSTVTLKLNLDGVEGAGGVYGVQQKTVTFKIGRNQVSVVDAESKTMKVTRDGKTIKTIPISAGSPENKTYEGQMVISEKFKETRMNGATVGFKDDDGKGEYDIKDVPHAMRLSTSGTFIHGNYWGAKSIFGSVNTSHGCVGLQDAKGANDPNMPGAWFYNNSIVGDVVVVQNTGDDTIAPDNGLNGWNMSWAQWKAGSAV</sequence>
<comment type="pathway">
    <text evidence="12">Glycan biosynthesis.</text>
</comment>
<evidence type="ECO:0000256" key="2">
    <source>
        <dbReference type="ARBA" id="ARBA00022475"/>
    </source>
</evidence>
<feature type="domain" description="L,D-TPase catalytic" evidence="16">
    <location>
        <begin position="255"/>
        <end position="391"/>
    </location>
</feature>
<dbReference type="EMBL" id="JACEHE010000016">
    <property type="protein sequence ID" value="MBA2949045.1"/>
    <property type="molecule type" value="Genomic_DNA"/>
</dbReference>
<dbReference type="FunFam" id="2.60.40.3780:FF:000001">
    <property type="entry name" value="L,D-transpeptidase 2"/>
    <property type="match status" value="1"/>
</dbReference>
<dbReference type="GO" id="GO:0008360">
    <property type="term" value="P:regulation of cell shape"/>
    <property type="evidence" value="ECO:0007669"/>
    <property type="project" value="UniProtKB-UniRule"/>
</dbReference>
<keyword evidence="6 13" id="KW-0573">Peptidoglycan synthesis</keyword>
<evidence type="ECO:0000256" key="8">
    <source>
        <dbReference type="ARBA" id="ARBA00023139"/>
    </source>
</evidence>
<keyword evidence="4 15" id="KW-0732">Signal</keyword>
<evidence type="ECO:0000256" key="7">
    <source>
        <dbReference type="ARBA" id="ARBA00023136"/>
    </source>
</evidence>
<reference evidence="17 18" key="1">
    <citation type="submission" date="2020-07" db="EMBL/GenBank/DDBJ databases">
        <title>Streptomyces isolated from Indian soil.</title>
        <authorList>
            <person name="Mandal S."/>
            <person name="Maiti P.K."/>
        </authorList>
    </citation>
    <scope>NUCLEOTIDE SEQUENCE [LARGE SCALE GENOMIC DNA]</scope>
    <source>
        <strain evidence="17 18">PSKA28</strain>
    </source>
</reference>
<organism evidence="17 18">
    <name type="scientific">Streptomyces himalayensis subsp. himalayensis</name>
    <dbReference type="NCBI Taxonomy" id="2756131"/>
    <lineage>
        <taxon>Bacteria</taxon>
        <taxon>Bacillati</taxon>
        <taxon>Actinomycetota</taxon>
        <taxon>Actinomycetes</taxon>
        <taxon>Kitasatosporales</taxon>
        <taxon>Streptomycetaceae</taxon>
        <taxon>Streptomyces</taxon>
        <taxon>Streptomyces himalayensis</taxon>
    </lineage>
</organism>
<dbReference type="GO" id="GO:0071555">
    <property type="term" value="P:cell wall organization"/>
    <property type="evidence" value="ECO:0007669"/>
    <property type="project" value="UniProtKB-UniRule"/>
</dbReference>
<dbReference type="Gene3D" id="2.40.440.10">
    <property type="entry name" value="L,D-transpeptidase catalytic domain-like"/>
    <property type="match status" value="1"/>
</dbReference>
<dbReference type="RefSeq" id="WP_181659969.1">
    <property type="nucleotide sequence ID" value="NZ_JACEHE010000016.1"/>
</dbReference>
<keyword evidence="8" id="KW-0564">Palmitate</keyword>
<evidence type="ECO:0000256" key="14">
    <source>
        <dbReference type="SAM" id="MobiDB-lite"/>
    </source>
</evidence>
<feature type="active site" description="Proton donor/acceptor" evidence="13">
    <location>
        <position position="340"/>
    </location>
</feature>
<evidence type="ECO:0000256" key="13">
    <source>
        <dbReference type="PROSITE-ProRule" id="PRU01373"/>
    </source>
</evidence>
<keyword evidence="2" id="KW-1003">Cell membrane</keyword>
<dbReference type="AlphaFoldDB" id="A0A7W0DPW7"/>
<keyword evidence="3" id="KW-0808">Transferase</keyword>
<comment type="caution">
    <text evidence="17">The sequence shown here is derived from an EMBL/GenBank/DDBJ whole genome shotgun (WGS) entry which is preliminary data.</text>
</comment>
<dbReference type="GO" id="GO:0071972">
    <property type="term" value="F:peptidoglycan L,D-transpeptidase activity"/>
    <property type="evidence" value="ECO:0007669"/>
    <property type="project" value="TreeGrafter"/>
</dbReference>
<evidence type="ECO:0000313" key="17">
    <source>
        <dbReference type="EMBL" id="MBA2949045.1"/>
    </source>
</evidence>
<dbReference type="SUPFAM" id="SSF141523">
    <property type="entry name" value="L,D-transpeptidase catalytic domain-like"/>
    <property type="match status" value="1"/>
</dbReference>
<feature type="signal peptide" evidence="15">
    <location>
        <begin position="1"/>
        <end position="25"/>
    </location>
</feature>
<keyword evidence="10" id="KW-0012">Acyltransferase</keyword>
<dbReference type="Pfam" id="PF03734">
    <property type="entry name" value="YkuD"/>
    <property type="match status" value="1"/>
</dbReference>
<dbReference type="FunFam" id="2.40.440.10:FF:000005">
    <property type="entry name" value="L,D-transpeptidase 2"/>
    <property type="match status" value="1"/>
</dbReference>
<keyword evidence="11 13" id="KW-0961">Cell wall biogenesis/degradation</keyword>
<evidence type="ECO:0000256" key="1">
    <source>
        <dbReference type="ARBA" id="ARBA00004752"/>
    </source>
</evidence>
<dbReference type="CDD" id="cd13432">
    <property type="entry name" value="LDT_IgD_like_2"/>
    <property type="match status" value="1"/>
</dbReference>
<dbReference type="InterPro" id="IPR050979">
    <property type="entry name" value="LD-transpeptidase"/>
</dbReference>
<dbReference type="GO" id="GO:0018104">
    <property type="term" value="P:peptidoglycan-protein cross-linking"/>
    <property type="evidence" value="ECO:0007669"/>
    <property type="project" value="TreeGrafter"/>
</dbReference>
<dbReference type="PANTHER" id="PTHR30582">
    <property type="entry name" value="L,D-TRANSPEPTIDASE"/>
    <property type="match status" value="1"/>
</dbReference>
<dbReference type="CDD" id="cd16913">
    <property type="entry name" value="YkuD_like"/>
    <property type="match status" value="1"/>
</dbReference>
<protein>
    <submittedName>
        <fullName evidence="17">L,D-transpeptidase</fullName>
    </submittedName>
</protein>
<dbReference type="InterPro" id="IPR005490">
    <property type="entry name" value="LD_TPept_cat_dom"/>
</dbReference>
<evidence type="ECO:0000256" key="12">
    <source>
        <dbReference type="ARBA" id="ARBA00060592"/>
    </source>
</evidence>
<dbReference type="Gene3D" id="2.60.40.3780">
    <property type="match status" value="1"/>
</dbReference>
<dbReference type="UniPathway" id="UPA00219"/>